<sequence>MGFLSHRRRNVEVLPEQKWDFISLNDFKHTSMGQPFAYAFLWFSLILSVVVYAVDIFTAYQLLALNKFTSQIEPDEIPFDIAKWIFSICIILSVVNLAYEYWRAITIMRRGSVAECFLDSLAARLESMRLGSGQGWKRFLVFAELTRSKKGIEYIALFTFFSFQSWIRVLFCAGPRQVINGFTIYSFYNKKLQIDSSSFEAGLSSFFDKIRALATQEPRQAVTLCGMLFTLIVWLFSFLSLLLAAFFFVFFLWHFIPREDGGLTGFCERKVNKRLKQIVAKKINTAMAEEERKRRKEALKAAKKKGEDRPVTMKPSLPVLKDDDLPSMPSISRTETFASFSEKASRPTTPGNFEMSPITQRPPMPSRTATTATAGSSSTYSSQAPLLSNAAEMGTSRPPGRTESPAPSMPSVAASRYPPSRVPTNASNYPPSRAATPASNGQSRSNPQPQRMMSNASSMVPRYTESPAPYSNEPIPSRPPPALSSAGPLGQYRGPVGPNPRWGPNNSGRRPAMDQYQGSNQPGRRPTMDQYQGPVQDGSRPTMDQYRGPSQYGRRPTMDQFQNHDPYGQRPTMDEYQNSTWDEGRPTMDGYGFLDPPMSPLGDRQPTLPNLEGGPFSQTSHNQWPSAVDREPKLPNLEELSRPGTAWDQELTSQSSRPTFDNYSNARASPAPSRFMPQDNNKSPFETSDDSRASPASSNLNAQAQGNDRTASDDYTTGRSSPAPSTFNPQDNSRSPLNTNTNGRASPAPSYFNPQAQSLDSSRRPFDASGGRASPVPSMSSSRYTRDGLRSLPSRRGSDEDRFRPMLRSNTALPSPSSEPRFAPPARSLTAPVSPTSTQQSQLLHHRQQSSDSGSSLMGAVLAAADGALRKESSSNSGQNQTQNQNQNPHAMTASNSNIDNIPSSSRGGSRAGGAGSGTWDGNDRNGNGNGWDQDLERGPRYY</sequence>
<keyword evidence="2" id="KW-0812">Transmembrane</keyword>
<dbReference type="RefSeq" id="XP_006694824.1">
    <property type="nucleotide sequence ID" value="XM_006694761.1"/>
</dbReference>
<evidence type="ECO:0000313" key="4">
    <source>
        <dbReference type="Proteomes" id="UP000008066"/>
    </source>
</evidence>
<evidence type="ECO:0000256" key="2">
    <source>
        <dbReference type="SAM" id="Phobius"/>
    </source>
</evidence>
<dbReference type="InterPro" id="IPR031606">
    <property type="entry name" value="Kch1/2"/>
</dbReference>
<feature type="compositionally biased region" description="Basic and acidic residues" evidence="1">
    <location>
        <begin position="298"/>
        <end position="311"/>
    </location>
</feature>
<accession>G0S928</accession>
<organism evidence="4">
    <name type="scientific">Chaetomium thermophilum (strain DSM 1495 / CBS 144.50 / IMI 039719)</name>
    <name type="common">Thermochaetoides thermophila</name>
    <dbReference type="NCBI Taxonomy" id="759272"/>
    <lineage>
        <taxon>Eukaryota</taxon>
        <taxon>Fungi</taxon>
        <taxon>Dikarya</taxon>
        <taxon>Ascomycota</taxon>
        <taxon>Pezizomycotina</taxon>
        <taxon>Sordariomycetes</taxon>
        <taxon>Sordariomycetidae</taxon>
        <taxon>Sordariales</taxon>
        <taxon>Chaetomiaceae</taxon>
        <taxon>Thermochaetoides</taxon>
    </lineage>
</organism>
<feature type="compositionally biased region" description="Polar residues" evidence="1">
    <location>
        <begin position="650"/>
        <end position="667"/>
    </location>
</feature>
<dbReference type="OMA" id="RRPTMDQ"/>
<feature type="compositionally biased region" description="Polar residues" evidence="1">
    <location>
        <begin position="808"/>
        <end position="818"/>
    </location>
</feature>
<dbReference type="GO" id="GO:0005886">
    <property type="term" value="C:plasma membrane"/>
    <property type="evidence" value="ECO:0007669"/>
    <property type="project" value="InterPro"/>
</dbReference>
<keyword evidence="2" id="KW-0472">Membrane</keyword>
<feature type="compositionally biased region" description="Low complexity" evidence="1">
    <location>
        <begin position="404"/>
        <end position="415"/>
    </location>
</feature>
<dbReference type="EMBL" id="GL988043">
    <property type="protein sequence ID" value="EGS19939.1"/>
    <property type="molecule type" value="Genomic_DNA"/>
</dbReference>
<dbReference type="eggNOG" id="ENOG502QVFG">
    <property type="taxonomic scope" value="Eukaryota"/>
</dbReference>
<feature type="compositionally biased region" description="Polar residues" evidence="1">
    <location>
        <begin position="616"/>
        <end position="625"/>
    </location>
</feature>
<feature type="transmembrane region" description="Helical" evidence="2">
    <location>
        <begin position="36"/>
        <end position="61"/>
    </location>
</feature>
<reference evidence="3 4" key="1">
    <citation type="journal article" date="2011" name="Cell">
        <title>Insight into structure and assembly of the nuclear pore complex by utilizing the genome of a eukaryotic thermophile.</title>
        <authorList>
            <person name="Amlacher S."/>
            <person name="Sarges P."/>
            <person name="Flemming D."/>
            <person name="van Noort V."/>
            <person name="Kunze R."/>
            <person name="Devos D.P."/>
            <person name="Arumugam M."/>
            <person name="Bork P."/>
            <person name="Hurt E."/>
        </authorList>
    </citation>
    <scope>NUCLEOTIDE SEQUENCE [LARGE SCALE GENOMIC DNA]</scope>
    <source>
        <strain evidence="4">DSM 1495 / CBS 144.50 / IMI 039719</strain>
    </source>
</reference>
<keyword evidence="4" id="KW-1185">Reference proteome</keyword>
<feature type="transmembrane region" description="Helical" evidence="2">
    <location>
        <begin position="228"/>
        <end position="253"/>
    </location>
</feature>
<feature type="region of interest" description="Disordered" evidence="1">
    <location>
        <begin position="290"/>
        <end position="943"/>
    </location>
</feature>
<feature type="compositionally biased region" description="Polar residues" evidence="1">
    <location>
        <begin position="329"/>
        <end position="339"/>
    </location>
</feature>
<evidence type="ECO:0008006" key="5">
    <source>
        <dbReference type="Google" id="ProtNLM"/>
    </source>
</evidence>
<feature type="compositionally biased region" description="Low complexity" evidence="1">
    <location>
        <begin position="366"/>
        <end position="384"/>
    </location>
</feature>
<dbReference type="OrthoDB" id="2128042at2759"/>
<feature type="compositionally biased region" description="Gly residues" evidence="1">
    <location>
        <begin position="910"/>
        <end position="919"/>
    </location>
</feature>
<keyword evidence="2" id="KW-1133">Transmembrane helix</keyword>
<dbReference type="Pfam" id="PF16944">
    <property type="entry name" value="KCH"/>
    <property type="match status" value="1"/>
</dbReference>
<dbReference type="HOGENOM" id="CLU_007968_1_1_1"/>
<evidence type="ECO:0000313" key="3">
    <source>
        <dbReference type="EMBL" id="EGS19939.1"/>
    </source>
</evidence>
<gene>
    <name evidence="3" type="ORF">CTHT_0044320</name>
</gene>
<dbReference type="AlphaFoldDB" id="G0S928"/>
<dbReference type="GO" id="GO:0015079">
    <property type="term" value="F:potassium ion transmembrane transporter activity"/>
    <property type="evidence" value="ECO:0007669"/>
    <property type="project" value="InterPro"/>
</dbReference>
<dbReference type="KEGG" id="cthr:CTHT_0044320"/>
<dbReference type="GeneID" id="18258470"/>
<feature type="transmembrane region" description="Helical" evidence="2">
    <location>
        <begin position="81"/>
        <end position="102"/>
    </location>
</feature>
<proteinExistence type="predicted"/>
<protein>
    <recommendedName>
        <fullName evidence="5">Vacuolar membrane protein</fullName>
    </recommendedName>
</protein>
<feature type="compositionally biased region" description="Polar residues" evidence="1">
    <location>
        <begin position="694"/>
        <end position="744"/>
    </location>
</feature>
<evidence type="ECO:0000256" key="1">
    <source>
        <dbReference type="SAM" id="MobiDB-lite"/>
    </source>
</evidence>
<dbReference type="PANTHER" id="PTHR36424:SF1">
    <property type="entry name" value="LOW AFFINITY K(+) TRANSPORTER 1-RELATED"/>
    <property type="match status" value="1"/>
</dbReference>
<dbReference type="PANTHER" id="PTHR36424">
    <property type="entry name" value="PHEROMONE-REGULATED MEMBRANE PROTEIN 6"/>
    <property type="match status" value="1"/>
</dbReference>
<name>G0S928_CHATD</name>
<feature type="compositionally biased region" description="Polar residues" evidence="1">
    <location>
        <begin position="437"/>
        <end position="458"/>
    </location>
</feature>
<feature type="compositionally biased region" description="Low complexity" evidence="1">
    <location>
        <begin position="874"/>
        <end position="888"/>
    </location>
</feature>
<feature type="compositionally biased region" description="Low complexity" evidence="1">
    <location>
        <begin position="895"/>
        <end position="909"/>
    </location>
</feature>
<dbReference type="Proteomes" id="UP000008066">
    <property type="component" value="Unassembled WGS sequence"/>
</dbReference>